<evidence type="ECO:0000256" key="1">
    <source>
        <dbReference type="SAM" id="MobiDB-lite"/>
    </source>
</evidence>
<feature type="compositionally biased region" description="Polar residues" evidence="1">
    <location>
        <begin position="1"/>
        <end position="15"/>
    </location>
</feature>
<dbReference type="InterPro" id="IPR027275">
    <property type="entry name" value="PRC-brl_dom"/>
</dbReference>
<organism evidence="3 4">
    <name type="scientific">Pararhodobacter zhoushanensis</name>
    <dbReference type="NCBI Taxonomy" id="2479545"/>
    <lineage>
        <taxon>Bacteria</taxon>
        <taxon>Pseudomonadati</taxon>
        <taxon>Pseudomonadota</taxon>
        <taxon>Alphaproteobacteria</taxon>
        <taxon>Rhodobacterales</taxon>
        <taxon>Paracoccaceae</taxon>
        <taxon>Pararhodobacter</taxon>
    </lineage>
</organism>
<accession>A0ABT3H1U2</accession>
<evidence type="ECO:0000313" key="4">
    <source>
        <dbReference type="Proteomes" id="UP001208938"/>
    </source>
</evidence>
<dbReference type="EMBL" id="JAPDFL010000001">
    <property type="protein sequence ID" value="MCW1933673.1"/>
    <property type="molecule type" value="Genomic_DNA"/>
</dbReference>
<proteinExistence type="predicted"/>
<sequence>MAEHSSTLVSASDVTGATVYGPDESKIGSIDRVMIDKTTGKVAYAIMSFGAILVGLGGQERPVPWGALRYDPSLGGFRTDVTQQQLADAPETKERWQNDRDWEERTHLSFGLAPYWA</sequence>
<dbReference type="InterPro" id="IPR011033">
    <property type="entry name" value="PRC_barrel-like_sf"/>
</dbReference>
<dbReference type="SUPFAM" id="SSF50346">
    <property type="entry name" value="PRC-barrel domain"/>
    <property type="match status" value="1"/>
</dbReference>
<dbReference type="PANTHER" id="PTHR36505:SF1">
    <property type="entry name" value="BLR1072 PROTEIN"/>
    <property type="match status" value="1"/>
</dbReference>
<evidence type="ECO:0000313" key="3">
    <source>
        <dbReference type="EMBL" id="MCW1933673.1"/>
    </source>
</evidence>
<feature type="region of interest" description="Disordered" evidence="1">
    <location>
        <begin position="1"/>
        <end position="24"/>
    </location>
</feature>
<keyword evidence="4" id="KW-1185">Reference proteome</keyword>
<protein>
    <submittedName>
        <fullName evidence="3">PRC-barrel domain-containing protein</fullName>
    </submittedName>
</protein>
<dbReference type="PANTHER" id="PTHR36505">
    <property type="entry name" value="BLR1072 PROTEIN"/>
    <property type="match status" value="1"/>
</dbReference>
<dbReference type="Proteomes" id="UP001208938">
    <property type="component" value="Unassembled WGS sequence"/>
</dbReference>
<dbReference type="Gene3D" id="2.30.30.240">
    <property type="entry name" value="PRC-barrel domain"/>
    <property type="match status" value="1"/>
</dbReference>
<comment type="caution">
    <text evidence="3">The sequence shown here is derived from an EMBL/GenBank/DDBJ whole genome shotgun (WGS) entry which is preliminary data.</text>
</comment>
<reference evidence="3 4" key="1">
    <citation type="submission" date="2022-10" db="EMBL/GenBank/DDBJ databases">
        <title>Pararhodobacter sp. nov., isolated from marine algae.</title>
        <authorList>
            <person name="Choi B.J."/>
            <person name="Kim J.M."/>
            <person name="Lee J.K."/>
            <person name="Choi D.G."/>
            <person name="Jeon C.O."/>
        </authorList>
    </citation>
    <scope>NUCLEOTIDE SEQUENCE [LARGE SCALE GENOMIC DNA]</scope>
    <source>
        <strain evidence="3 4">ZQ420</strain>
    </source>
</reference>
<dbReference type="Pfam" id="PF05239">
    <property type="entry name" value="PRC"/>
    <property type="match status" value="1"/>
</dbReference>
<evidence type="ECO:0000259" key="2">
    <source>
        <dbReference type="Pfam" id="PF05239"/>
    </source>
</evidence>
<name>A0ABT3H1U2_9RHOB</name>
<feature type="domain" description="PRC-barrel" evidence="2">
    <location>
        <begin position="9"/>
        <end position="82"/>
    </location>
</feature>
<gene>
    <name evidence="3" type="ORF">OKW52_15755</name>
</gene>
<dbReference type="RefSeq" id="WP_264506553.1">
    <property type="nucleotide sequence ID" value="NZ_JAPDFL010000001.1"/>
</dbReference>